<dbReference type="InterPro" id="IPR052356">
    <property type="entry name" value="Thiol_S-MT"/>
</dbReference>
<evidence type="ECO:0000313" key="3">
    <source>
        <dbReference type="Proteomes" id="UP001589568"/>
    </source>
</evidence>
<comment type="caution">
    <text evidence="2">The sequence shown here is derived from an EMBL/GenBank/DDBJ whole genome shotgun (WGS) entry which is preliminary data.</text>
</comment>
<feature type="domain" description="Methyltransferase type 11" evidence="1">
    <location>
        <begin position="42"/>
        <end position="135"/>
    </location>
</feature>
<protein>
    <submittedName>
        <fullName evidence="2">Class I SAM-dependent methyltransferase</fullName>
        <ecNumber evidence="2">2.1.1.-</ecNumber>
    </submittedName>
</protein>
<dbReference type="Proteomes" id="UP001589568">
    <property type="component" value="Unassembled WGS sequence"/>
</dbReference>
<dbReference type="SUPFAM" id="SSF53335">
    <property type="entry name" value="S-adenosyl-L-methionine-dependent methyltransferases"/>
    <property type="match status" value="1"/>
</dbReference>
<evidence type="ECO:0000313" key="2">
    <source>
        <dbReference type="EMBL" id="MFB9473010.1"/>
    </source>
</evidence>
<dbReference type="EMBL" id="JBHMCF010000029">
    <property type="protein sequence ID" value="MFB9473010.1"/>
    <property type="molecule type" value="Genomic_DNA"/>
</dbReference>
<dbReference type="EC" id="2.1.1.-" evidence="2"/>
<accession>A0ABV5NRU2</accession>
<organism evidence="2 3">
    <name type="scientific">Nonomuraea salmonea</name>
    <dbReference type="NCBI Taxonomy" id="46181"/>
    <lineage>
        <taxon>Bacteria</taxon>
        <taxon>Bacillati</taxon>
        <taxon>Actinomycetota</taxon>
        <taxon>Actinomycetes</taxon>
        <taxon>Streptosporangiales</taxon>
        <taxon>Streptosporangiaceae</taxon>
        <taxon>Nonomuraea</taxon>
    </lineage>
</organism>
<evidence type="ECO:0000259" key="1">
    <source>
        <dbReference type="Pfam" id="PF08241"/>
    </source>
</evidence>
<gene>
    <name evidence="2" type="ORF">ACFFR3_26210</name>
</gene>
<dbReference type="InterPro" id="IPR013216">
    <property type="entry name" value="Methyltransf_11"/>
</dbReference>
<keyword evidence="2" id="KW-0808">Transferase</keyword>
<dbReference type="Pfam" id="PF08241">
    <property type="entry name" value="Methyltransf_11"/>
    <property type="match status" value="1"/>
</dbReference>
<dbReference type="CDD" id="cd02440">
    <property type="entry name" value="AdoMet_MTases"/>
    <property type="match status" value="1"/>
</dbReference>
<keyword evidence="2" id="KW-0489">Methyltransferase</keyword>
<name>A0ABV5NRU2_9ACTN</name>
<reference evidence="2 3" key="1">
    <citation type="submission" date="2024-09" db="EMBL/GenBank/DDBJ databases">
        <authorList>
            <person name="Sun Q."/>
            <person name="Mori K."/>
        </authorList>
    </citation>
    <scope>NUCLEOTIDE SEQUENCE [LARGE SCALE GENOMIC DNA]</scope>
    <source>
        <strain evidence="2 3">JCM 3324</strain>
    </source>
</reference>
<dbReference type="RefSeq" id="WP_379483998.1">
    <property type="nucleotide sequence ID" value="NZ_JBHMCF010000029.1"/>
</dbReference>
<keyword evidence="3" id="KW-1185">Reference proteome</keyword>
<dbReference type="Gene3D" id="3.40.50.150">
    <property type="entry name" value="Vaccinia Virus protein VP39"/>
    <property type="match status" value="1"/>
</dbReference>
<dbReference type="PANTHER" id="PTHR45036">
    <property type="entry name" value="METHYLTRANSFERASE LIKE 7B"/>
    <property type="match status" value="1"/>
</dbReference>
<proteinExistence type="predicted"/>
<dbReference type="GO" id="GO:0032259">
    <property type="term" value="P:methylation"/>
    <property type="evidence" value="ECO:0007669"/>
    <property type="project" value="UniProtKB-KW"/>
</dbReference>
<dbReference type="GO" id="GO:0008168">
    <property type="term" value="F:methyltransferase activity"/>
    <property type="evidence" value="ECO:0007669"/>
    <property type="project" value="UniProtKB-KW"/>
</dbReference>
<dbReference type="PANTHER" id="PTHR45036:SF1">
    <property type="entry name" value="METHYLTRANSFERASE LIKE 7A"/>
    <property type="match status" value="1"/>
</dbReference>
<dbReference type="InterPro" id="IPR029063">
    <property type="entry name" value="SAM-dependent_MTases_sf"/>
</dbReference>
<sequence>MTAFQHPRFAQAYVRASELADRRGAYAHRHRLLAGLHGRVIEIGAGNGRNFPHYPPSVTEVLAVEPDDTLRAHAVAQARSAPVPVSVVPGHADALPAGDGTMDAAVVSLVLCSVPAQSRALAEIARVLAPGGRLHFYEHVRSPRRATGLLQDLLTPAWRRAAGGCHPNRDTVAEIVRAGFEVTEIDRFPFAPQPPIPPLTHVLGTAVFKG</sequence>